<sequence>MTEEEKLSATLDRTAQLHEAVAAHVDRIIPCPEKRFVVSFQAGILSLEHAMGALVLIDNGLFASGIALVRPQFETLVRGIWLLYGATEEWVDKLSEPLTVNSARQANEGPSLSEMLKKLDSSKVQPQLVDQLKQFHEVAWKALCSYTHGGIHPLSRTLTGYPAPLATDALRNSNALVSITAQLVSILSGDPENMHPIRKLYVDFADCLPLVPPPVQA</sequence>
<evidence type="ECO:0000313" key="2">
    <source>
        <dbReference type="Proteomes" id="UP001162811"/>
    </source>
</evidence>
<dbReference type="EMBL" id="JAMXHT010000012">
    <property type="protein sequence ID" value="MCO5401515.1"/>
    <property type="molecule type" value="Genomic_DNA"/>
</dbReference>
<name>A0ABT1ASS4_9RALS</name>
<protein>
    <submittedName>
        <fullName evidence="1">Uncharacterized protein</fullName>
    </submittedName>
</protein>
<accession>A0ABT1ASS4</accession>
<reference evidence="1" key="2">
    <citation type="journal article" date="2023" name="Front. Microbiol.">
        <title>Ralstonia chuxiongensis sp. nov., Ralstonia mojiangensis sp. nov., and Ralstonia soli sp. nov., isolated from tobacco fields, are three novel species in the family Burkholderiaceae.</title>
        <authorList>
            <person name="Lu C.H."/>
            <person name="Zhang Y.Y."/>
            <person name="Jiang N."/>
            <person name="Chen W."/>
            <person name="Shao X."/>
            <person name="Zhao Z.M."/>
            <person name="Lu W.L."/>
            <person name="Hu X."/>
            <person name="Xi Y.X."/>
            <person name="Zou S.Y."/>
            <person name="Wei Q.J."/>
            <person name="Lin Z.L."/>
            <person name="Gong L."/>
            <person name="Gai X.T."/>
            <person name="Zhang L.Q."/>
            <person name="Li J.Y."/>
            <person name="Jin Y."/>
            <person name="Xia Z.Y."/>
        </authorList>
    </citation>
    <scope>NUCLEOTIDE SEQUENCE</scope>
    <source>
        <strain evidence="1">21MJYT02-11</strain>
    </source>
</reference>
<gene>
    <name evidence="1" type="ORF">NG900_25215</name>
</gene>
<dbReference type="RefSeq" id="WP_252684901.1">
    <property type="nucleotide sequence ID" value="NZ_JAMXHT010000012.1"/>
</dbReference>
<comment type="caution">
    <text evidence="1">The sequence shown here is derived from an EMBL/GenBank/DDBJ whole genome shotgun (WGS) entry which is preliminary data.</text>
</comment>
<evidence type="ECO:0000313" key="1">
    <source>
        <dbReference type="EMBL" id="MCO5401515.1"/>
    </source>
</evidence>
<proteinExistence type="predicted"/>
<dbReference type="Proteomes" id="UP001162811">
    <property type="component" value="Unassembled WGS sequence"/>
</dbReference>
<keyword evidence="2" id="KW-1185">Reference proteome</keyword>
<dbReference type="InterPro" id="IPR054257">
    <property type="entry name" value="DUF6988"/>
</dbReference>
<reference evidence="1" key="1">
    <citation type="submission" date="2022-06" db="EMBL/GenBank/DDBJ databases">
        <authorList>
            <person name="Lu C.-H."/>
        </authorList>
    </citation>
    <scope>NUCLEOTIDE SEQUENCE</scope>
    <source>
        <strain evidence="1">21MJYT02-11</strain>
    </source>
</reference>
<organism evidence="1 2">
    <name type="scientific">Ralstonia soli</name>
    <dbReference type="NCBI Taxonomy" id="2953896"/>
    <lineage>
        <taxon>Bacteria</taxon>
        <taxon>Pseudomonadati</taxon>
        <taxon>Pseudomonadota</taxon>
        <taxon>Betaproteobacteria</taxon>
        <taxon>Burkholderiales</taxon>
        <taxon>Burkholderiaceae</taxon>
        <taxon>Ralstonia</taxon>
    </lineage>
</organism>
<dbReference type="Pfam" id="PF22491">
    <property type="entry name" value="DUF6988"/>
    <property type="match status" value="1"/>
</dbReference>